<evidence type="ECO:0000313" key="14">
    <source>
        <dbReference type="Proteomes" id="UP001165124"/>
    </source>
</evidence>
<dbReference type="InterPro" id="IPR002355">
    <property type="entry name" value="Cu_oxidase_Cu_BS"/>
</dbReference>
<evidence type="ECO:0000256" key="2">
    <source>
        <dbReference type="ARBA" id="ARBA00011245"/>
    </source>
</evidence>
<name>A0A9W6UWW4_9ACTN</name>
<dbReference type="InterPro" id="IPR011707">
    <property type="entry name" value="Cu-oxidase-like_N"/>
</dbReference>
<dbReference type="InterPro" id="IPR011706">
    <property type="entry name" value="Cu-oxidase_C"/>
</dbReference>
<dbReference type="EMBL" id="BSRZ01000020">
    <property type="protein sequence ID" value="GLW67096.1"/>
    <property type="molecule type" value="Genomic_DNA"/>
</dbReference>
<accession>A0A9W6UWW4</accession>
<dbReference type="AlphaFoldDB" id="A0A9W6UWW4"/>
<dbReference type="PANTHER" id="PTHR48267:SF1">
    <property type="entry name" value="BILIRUBIN OXIDASE"/>
    <property type="match status" value="1"/>
</dbReference>
<dbReference type="PROSITE" id="PS51318">
    <property type="entry name" value="TAT"/>
    <property type="match status" value="1"/>
</dbReference>
<dbReference type="Pfam" id="PF07731">
    <property type="entry name" value="Cu-oxidase_2"/>
    <property type="match status" value="1"/>
</dbReference>
<keyword evidence="3" id="KW-0479">Metal-binding</keyword>
<evidence type="ECO:0000256" key="7">
    <source>
        <dbReference type="ARBA" id="ARBA00042896"/>
    </source>
</evidence>
<dbReference type="InterPro" id="IPR008972">
    <property type="entry name" value="Cupredoxin"/>
</dbReference>
<proteinExistence type="inferred from homology"/>
<reference evidence="13" key="1">
    <citation type="submission" date="2023-02" db="EMBL/GenBank/DDBJ databases">
        <title>Actinomadura rubrobrunea NBRC 14622.</title>
        <authorList>
            <person name="Ichikawa N."/>
            <person name="Sato H."/>
            <person name="Tonouchi N."/>
        </authorList>
    </citation>
    <scope>NUCLEOTIDE SEQUENCE</scope>
    <source>
        <strain evidence="13">NBRC 14622</strain>
    </source>
</reference>
<comment type="catalytic activity">
    <reaction evidence="9">
        <text>4 Cu(+) + O2 + 4 H(+) = 4 Cu(2+) + 2 H2O</text>
        <dbReference type="Rhea" id="RHEA:30083"/>
        <dbReference type="ChEBI" id="CHEBI:15377"/>
        <dbReference type="ChEBI" id="CHEBI:15378"/>
        <dbReference type="ChEBI" id="CHEBI:15379"/>
        <dbReference type="ChEBI" id="CHEBI:29036"/>
        <dbReference type="ChEBI" id="CHEBI:49552"/>
        <dbReference type="EC" id="1.16.3.4"/>
    </reaction>
    <physiologicalReaction direction="left-to-right" evidence="9">
        <dbReference type="Rhea" id="RHEA:30084"/>
    </physiologicalReaction>
</comment>
<evidence type="ECO:0000256" key="8">
    <source>
        <dbReference type="ARBA" id="ARBA00043090"/>
    </source>
</evidence>
<protein>
    <recommendedName>
        <fullName evidence="6">Multicopper oxidase CueO</fullName>
        <ecNumber evidence="5">1.16.3.4</ecNumber>
    </recommendedName>
    <alternativeName>
        <fullName evidence="7">Copper efflux oxidase</fullName>
    </alternativeName>
    <alternativeName>
        <fullName evidence="8">Cuprous oxidase</fullName>
    </alternativeName>
</protein>
<evidence type="ECO:0000256" key="9">
    <source>
        <dbReference type="ARBA" id="ARBA00048092"/>
    </source>
</evidence>
<dbReference type="EC" id="1.16.3.4" evidence="5"/>
<dbReference type="InterPro" id="IPR006311">
    <property type="entry name" value="TAT_signal"/>
</dbReference>
<evidence type="ECO:0000256" key="4">
    <source>
        <dbReference type="ARBA" id="ARBA00023002"/>
    </source>
</evidence>
<comment type="similarity">
    <text evidence="1">Belongs to the multicopper oxidase family.</text>
</comment>
<evidence type="ECO:0000259" key="10">
    <source>
        <dbReference type="Pfam" id="PF00394"/>
    </source>
</evidence>
<evidence type="ECO:0000256" key="1">
    <source>
        <dbReference type="ARBA" id="ARBA00010609"/>
    </source>
</evidence>
<organism evidence="13 14">
    <name type="scientific">Actinomadura rubrobrunea</name>
    <dbReference type="NCBI Taxonomy" id="115335"/>
    <lineage>
        <taxon>Bacteria</taxon>
        <taxon>Bacillati</taxon>
        <taxon>Actinomycetota</taxon>
        <taxon>Actinomycetes</taxon>
        <taxon>Streptosporangiales</taxon>
        <taxon>Thermomonosporaceae</taxon>
        <taxon>Actinomadura</taxon>
    </lineage>
</organism>
<dbReference type="SUPFAM" id="SSF49503">
    <property type="entry name" value="Cupredoxins"/>
    <property type="match status" value="3"/>
</dbReference>
<keyword evidence="4" id="KW-0560">Oxidoreductase</keyword>
<evidence type="ECO:0000313" key="13">
    <source>
        <dbReference type="EMBL" id="GLW67096.1"/>
    </source>
</evidence>
<keyword evidence="14" id="KW-1185">Reference proteome</keyword>
<evidence type="ECO:0000259" key="12">
    <source>
        <dbReference type="Pfam" id="PF07732"/>
    </source>
</evidence>
<evidence type="ECO:0000256" key="6">
    <source>
        <dbReference type="ARBA" id="ARBA00041027"/>
    </source>
</evidence>
<dbReference type="Pfam" id="PF00394">
    <property type="entry name" value="Cu-oxidase"/>
    <property type="match status" value="1"/>
</dbReference>
<dbReference type="InterPro" id="IPR001117">
    <property type="entry name" value="Cu-oxidase_2nd"/>
</dbReference>
<dbReference type="Gene3D" id="2.60.40.420">
    <property type="entry name" value="Cupredoxins - blue copper proteins"/>
    <property type="match status" value="3"/>
</dbReference>
<comment type="caution">
    <text evidence="13">The sequence shown here is derived from an EMBL/GenBank/DDBJ whole genome shotgun (WGS) entry which is preliminary data.</text>
</comment>
<dbReference type="PROSITE" id="PS00080">
    <property type="entry name" value="MULTICOPPER_OXIDASE2"/>
    <property type="match status" value="1"/>
</dbReference>
<evidence type="ECO:0000256" key="3">
    <source>
        <dbReference type="ARBA" id="ARBA00022723"/>
    </source>
</evidence>
<feature type="domain" description="Plastocyanin-like" evidence="11">
    <location>
        <begin position="359"/>
        <end position="469"/>
    </location>
</feature>
<evidence type="ECO:0000259" key="11">
    <source>
        <dbReference type="Pfam" id="PF07731"/>
    </source>
</evidence>
<dbReference type="InterPro" id="IPR045087">
    <property type="entry name" value="Cu-oxidase_fam"/>
</dbReference>
<comment type="subunit">
    <text evidence="2">Monomer.</text>
</comment>
<feature type="domain" description="Plastocyanin-like" evidence="12">
    <location>
        <begin position="66"/>
        <end position="180"/>
    </location>
</feature>
<dbReference type="Proteomes" id="UP001165124">
    <property type="component" value="Unassembled WGS sequence"/>
</dbReference>
<dbReference type="GO" id="GO:0016491">
    <property type="term" value="F:oxidoreductase activity"/>
    <property type="evidence" value="ECO:0007669"/>
    <property type="project" value="UniProtKB-KW"/>
</dbReference>
<dbReference type="PANTHER" id="PTHR48267">
    <property type="entry name" value="CUPREDOXIN SUPERFAMILY PROTEIN"/>
    <property type="match status" value="1"/>
</dbReference>
<dbReference type="GO" id="GO:0005507">
    <property type="term" value="F:copper ion binding"/>
    <property type="evidence" value="ECO:0007669"/>
    <property type="project" value="InterPro"/>
</dbReference>
<dbReference type="Pfam" id="PF07732">
    <property type="entry name" value="Cu-oxidase_3"/>
    <property type="match status" value="1"/>
</dbReference>
<gene>
    <name evidence="13" type="ORF">Arub01_53390</name>
</gene>
<dbReference type="RefSeq" id="WP_067915398.1">
    <property type="nucleotide sequence ID" value="NZ_BSRZ01000020.1"/>
</dbReference>
<sequence length="473" mass="53333">MLSRRGILKAGAVSAAGATIPDLVAERHADAAVARPKPFSRPLYVPKTAVPVHRSKTTDFYEMTIREAAVQILPGRKTRVLGYDGMFPGPTVRARAGRRVVIRQWNRLRRDAVVHLHGGLVPPEHDGHPADPIAPGRYRDYVYANRQPPATLWYHDHSHHKEAELVYRGLAGFYLIDDRPERCPNLPSGRYDIPLMLRDARFDKHGQLVFGMDDDNGRNILLVNGRPQPYFKVCRRKYRLRLLNGSNMRHLALRLGNGAELAVIASDGGLLPEPLPATSVRLSPAERVDVVVDFARYREGSRVVLYNTAGSSDATRRVMCFHVGERVPDCGELPDELGDKFDLGDAEVVRDVNLSTDAKRGRFLIDGKTFDIDRIDMRIRCGQTELWRVHNRDRRPATLHNLHLHGTHFQVVERNGRRVSGHETGRKDTVSVPIGGNVTIKVCYDRHLGRYLYHCHLLDHASMGMMAQAEIIK</sequence>
<feature type="domain" description="Plastocyanin-like" evidence="10">
    <location>
        <begin position="222"/>
        <end position="295"/>
    </location>
</feature>
<evidence type="ECO:0000256" key="5">
    <source>
        <dbReference type="ARBA" id="ARBA00038978"/>
    </source>
</evidence>